<dbReference type="AlphaFoldDB" id="A0A8J2NJA1"/>
<dbReference type="EMBL" id="CAJVCH010007424">
    <property type="protein sequence ID" value="CAG7660629.1"/>
    <property type="molecule type" value="Genomic_DNA"/>
</dbReference>
<sequence>MAQIISYLALIVAVLIYIADCRICKKVGEKCKSREDCTSDNCQEQRCKERTGTRKSILRESHQLRQL</sequence>
<comment type="caution">
    <text evidence="2">The sequence shown here is derived from an EMBL/GenBank/DDBJ whole genome shotgun (WGS) entry which is preliminary data.</text>
</comment>
<evidence type="ECO:0000313" key="2">
    <source>
        <dbReference type="EMBL" id="CAG7660629.1"/>
    </source>
</evidence>
<keyword evidence="1" id="KW-0732">Signal</keyword>
<reference evidence="2" key="1">
    <citation type="submission" date="2021-06" db="EMBL/GenBank/DDBJ databases">
        <authorList>
            <person name="Hodson N. C."/>
            <person name="Mongue J. A."/>
            <person name="Jaron S. K."/>
        </authorList>
    </citation>
    <scope>NUCLEOTIDE SEQUENCE</scope>
</reference>
<proteinExistence type="predicted"/>
<name>A0A8J2NJA1_9HEXA</name>
<evidence type="ECO:0000256" key="1">
    <source>
        <dbReference type="SAM" id="SignalP"/>
    </source>
</evidence>
<feature type="chain" id="PRO_5035189952" evidence="1">
    <location>
        <begin position="22"/>
        <end position="67"/>
    </location>
</feature>
<organism evidence="2 3">
    <name type="scientific">Allacma fusca</name>
    <dbReference type="NCBI Taxonomy" id="39272"/>
    <lineage>
        <taxon>Eukaryota</taxon>
        <taxon>Metazoa</taxon>
        <taxon>Ecdysozoa</taxon>
        <taxon>Arthropoda</taxon>
        <taxon>Hexapoda</taxon>
        <taxon>Collembola</taxon>
        <taxon>Symphypleona</taxon>
        <taxon>Sminthuridae</taxon>
        <taxon>Allacma</taxon>
    </lineage>
</organism>
<protein>
    <submittedName>
        <fullName evidence="2">Uncharacterized protein</fullName>
    </submittedName>
</protein>
<keyword evidence="3" id="KW-1185">Reference proteome</keyword>
<evidence type="ECO:0000313" key="3">
    <source>
        <dbReference type="Proteomes" id="UP000708208"/>
    </source>
</evidence>
<feature type="signal peptide" evidence="1">
    <location>
        <begin position="1"/>
        <end position="21"/>
    </location>
</feature>
<accession>A0A8J2NJA1</accession>
<dbReference type="Proteomes" id="UP000708208">
    <property type="component" value="Unassembled WGS sequence"/>
</dbReference>
<gene>
    <name evidence="2" type="ORF">AFUS01_LOCUS1337</name>
</gene>